<comment type="caution">
    <text evidence="3">The sequence shown here is derived from an EMBL/GenBank/DDBJ whole genome shotgun (WGS) entry which is preliminary data.</text>
</comment>
<dbReference type="Pfam" id="PF08158">
    <property type="entry name" value="SDA1_HEAT"/>
    <property type="match status" value="1"/>
</dbReference>
<feature type="non-terminal residue" evidence="3">
    <location>
        <position position="1"/>
    </location>
</feature>
<keyword evidence="1" id="KW-0653">Protein transport</keyword>
<dbReference type="InterPro" id="IPR012977">
    <property type="entry name" value="SDA1_N"/>
</dbReference>
<dbReference type="GO" id="GO:0042273">
    <property type="term" value="P:ribosomal large subunit biogenesis"/>
    <property type="evidence" value="ECO:0007669"/>
    <property type="project" value="UniProtKB-UniRule"/>
</dbReference>
<evidence type="ECO:0000256" key="1">
    <source>
        <dbReference type="RuleBase" id="RU365057"/>
    </source>
</evidence>
<protein>
    <recommendedName>
        <fullName evidence="1">Protein SDA1</fullName>
    </recommendedName>
</protein>
<organism evidence="3 4">
    <name type="scientific">Atrichornis clamosus</name>
    <dbReference type="NCBI Taxonomy" id="449594"/>
    <lineage>
        <taxon>Eukaryota</taxon>
        <taxon>Metazoa</taxon>
        <taxon>Chordata</taxon>
        <taxon>Craniata</taxon>
        <taxon>Vertebrata</taxon>
        <taxon>Euteleostomi</taxon>
        <taxon>Archelosauria</taxon>
        <taxon>Archosauria</taxon>
        <taxon>Dinosauria</taxon>
        <taxon>Saurischia</taxon>
        <taxon>Theropoda</taxon>
        <taxon>Coelurosauria</taxon>
        <taxon>Aves</taxon>
        <taxon>Neognathae</taxon>
        <taxon>Neoaves</taxon>
        <taxon>Telluraves</taxon>
        <taxon>Australaves</taxon>
        <taxon>Passeriformes</taxon>
        <taxon>Menuridae</taxon>
        <taxon>Atrichornis</taxon>
    </lineage>
</organism>
<evidence type="ECO:0000313" key="4">
    <source>
        <dbReference type="Proteomes" id="UP000658642"/>
    </source>
</evidence>
<keyword evidence="1" id="KW-0539">Nucleus</keyword>
<proteinExistence type="inferred from homology"/>
<comment type="subcellular location">
    <subcellularLocation>
        <location evidence="1">Nucleus</location>
        <location evidence="1">Nucleolus</location>
    </subcellularLocation>
</comment>
<feature type="non-terminal residue" evidence="3">
    <location>
        <position position="316"/>
    </location>
</feature>
<name>A0A852PFU4_9PASS</name>
<evidence type="ECO:0000259" key="2">
    <source>
        <dbReference type="Pfam" id="PF08158"/>
    </source>
</evidence>
<feature type="domain" description="SDA1 N-terminal" evidence="2">
    <location>
        <begin position="29"/>
        <end position="316"/>
    </location>
</feature>
<dbReference type="EMBL" id="WBMZ01017767">
    <property type="protein sequence ID" value="NXY26334.1"/>
    <property type="molecule type" value="Genomic_DNA"/>
</dbReference>
<keyword evidence="1" id="KW-0813">Transport</keyword>
<dbReference type="InterPro" id="IPR016024">
    <property type="entry name" value="ARM-type_fold"/>
</dbReference>
<dbReference type="Proteomes" id="UP000658642">
    <property type="component" value="Unassembled WGS sequence"/>
</dbReference>
<dbReference type="PANTHER" id="PTHR12730">
    <property type="entry name" value="HSDA/SDA1-RELATED"/>
    <property type="match status" value="1"/>
</dbReference>
<dbReference type="AlphaFoldDB" id="A0A852PFU4"/>
<dbReference type="GO" id="GO:0000055">
    <property type="term" value="P:ribosomal large subunit export from nucleus"/>
    <property type="evidence" value="ECO:0007669"/>
    <property type="project" value="UniProtKB-UniRule"/>
</dbReference>
<dbReference type="OrthoDB" id="2196187at2759"/>
<dbReference type="GO" id="GO:0005730">
    <property type="term" value="C:nucleolus"/>
    <property type="evidence" value="ECO:0007669"/>
    <property type="project" value="UniProtKB-SubCell"/>
</dbReference>
<comment type="similarity">
    <text evidence="1">Belongs to the SDA1 family.</text>
</comment>
<reference evidence="3" key="1">
    <citation type="submission" date="2020-02" db="EMBL/GenBank/DDBJ databases">
        <title>Bird 10,000 Genomes (B10K) Project - Family phase.</title>
        <authorList>
            <person name="Zhang G."/>
        </authorList>
    </citation>
    <scope>NUCLEOTIDE SEQUENCE</scope>
    <source>
        <strain evidence="3">B10K-DU-029-61</strain>
        <tissue evidence="3">Blood</tissue>
    </source>
</reference>
<keyword evidence="1" id="KW-0690">Ribosome biogenesis</keyword>
<dbReference type="SUPFAM" id="SSF48371">
    <property type="entry name" value="ARM repeat"/>
    <property type="match status" value="1"/>
</dbReference>
<comment type="function">
    <text evidence="1">Required for 60S pre-ribosomal subunits export to the cytoplasm.</text>
</comment>
<accession>A0A852PFU4</accession>
<dbReference type="InterPro" id="IPR027312">
    <property type="entry name" value="Sda1"/>
</dbReference>
<sequence>QYHHYQSHVEIFTFQPDKPSKELAELLMFLAQVAHCYPEHMASFPQQLKELLSYHHTVLDPDLRMTFCKALILLRNKNLINPTSLLELFFQLLRCHDKLLRKTLYTHIVTDIKNVNAKHKNNKVNTALQNFMYTMLRDSNPTAAKISLDVMIELYRRNIWNDAKTVNVITTACFSKVTKVLVASLKFFLGKDEDEKQDSDSESEVGVLQVADNPVWLKTGISFLIQVKRKRFLILVSMQKQKKKSKPEVFNFSAIHLIHDPQDFAEKLLKQLENCKERFEVKMMLMDLISRLVGIHELFLFNFYPFVQRFLQPHQR</sequence>
<dbReference type="GO" id="GO:0015031">
    <property type="term" value="P:protein transport"/>
    <property type="evidence" value="ECO:0007669"/>
    <property type="project" value="UniProtKB-KW"/>
</dbReference>
<evidence type="ECO:0000313" key="3">
    <source>
        <dbReference type="EMBL" id="NXY26334.1"/>
    </source>
</evidence>
<keyword evidence="4" id="KW-1185">Reference proteome</keyword>
<dbReference type="PANTHER" id="PTHR12730:SF0">
    <property type="entry name" value="PROTEIN SDA1 HOMOLOG"/>
    <property type="match status" value="1"/>
</dbReference>
<gene>
    <name evidence="3" type="primary">Sdad1</name>
    <name evidence="3" type="ORF">ATRCLA_R08207</name>
</gene>